<feature type="chain" id="PRO_5042039328" evidence="1">
    <location>
        <begin position="21"/>
        <end position="135"/>
    </location>
</feature>
<evidence type="ECO:0000256" key="1">
    <source>
        <dbReference type="SAM" id="SignalP"/>
    </source>
</evidence>
<dbReference type="Proteomes" id="UP000198233">
    <property type="component" value="Chromosome"/>
</dbReference>
<feature type="signal peptide" evidence="1">
    <location>
        <begin position="1"/>
        <end position="20"/>
    </location>
</feature>
<evidence type="ECO:0000313" key="3">
    <source>
        <dbReference type="Proteomes" id="UP000198233"/>
    </source>
</evidence>
<organism evidence="2 3">
    <name type="scientific">Shewanella marisflavi</name>
    <dbReference type="NCBI Taxonomy" id="260364"/>
    <lineage>
        <taxon>Bacteria</taxon>
        <taxon>Pseudomonadati</taxon>
        <taxon>Pseudomonadota</taxon>
        <taxon>Gammaproteobacteria</taxon>
        <taxon>Alteromonadales</taxon>
        <taxon>Shewanellaceae</taxon>
        <taxon>Shewanella</taxon>
    </lineage>
</organism>
<dbReference type="RefSeq" id="WP_088904061.1">
    <property type="nucleotide sequence ID" value="NZ_CP022272.1"/>
</dbReference>
<gene>
    <name evidence="2" type="ORF">CFF01_04875</name>
</gene>
<keyword evidence="1" id="KW-0732">Signal</keyword>
<accession>A0AAC9TY07</accession>
<dbReference type="EMBL" id="CP022272">
    <property type="protein sequence ID" value="ASJ95968.1"/>
    <property type="molecule type" value="Genomic_DNA"/>
</dbReference>
<reference evidence="2 3" key="1">
    <citation type="submission" date="2017-06" db="EMBL/GenBank/DDBJ databases">
        <title>Complete genome sequence of Shewanella marisflavi EP1 associated with anaerobic 2,4-dinitrotoluene reduction and salt tolerance.</title>
        <authorList>
            <person name="Huang J."/>
        </authorList>
    </citation>
    <scope>NUCLEOTIDE SEQUENCE [LARGE SCALE GENOMIC DNA]</scope>
    <source>
        <strain evidence="2 3">EP1</strain>
    </source>
</reference>
<name>A0AAC9TY07_9GAMM</name>
<proteinExistence type="predicted"/>
<dbReference type="AlphaFoldDB" id="A0AAC9TY07"/>
<protein>
    <submittedName>
        <fullName evidence="2">Uncharacterized protein</fullName>
    </submittedName>
</protein>
<dbReference type="KEGG" id="smav:CFF01_04875"/>
<evidence type="ECO:0000313" key="2">
    <source>
        <dbReference type="EMBL" id="ASJ95968.1"/>
    </source>
</evidence>
<sequence length="135" mass="15472">MKKITFGMLLTLSLISPLQAEGLHIYQDPIPLGSYVSDYDDMLDKAVARNHWVFERQGDKRFARLNYKTYLINVELVESDKGIAVTLLDAKREGCTKSCDVDMKKVTGWLVKLRRAIAYELTLLVRDDALRRAVH</sequence>